<evidence type="ECO:0000256" key="2">
    <source>
        <dbReference type="SAM" id="SignalP"/>
    </source>
</evidence>
<reference evidence="3 4" key="1">
    <citation type="submission" date="2015-12" db="EMBL/GenBank/DDBJ databases">
        <title>Draft genome sequence of Moniliophthora roreri, the causal agent of frosty pod rot of cacao.</title>
        <authorList>
            <person name="Aime M.C."/>
            <person name="Diaz-Valderrama J.R."/>
            <person name="Kijpornyongpan T."/>
            <person name="Phillips-Mora W."/>
        </authorList>
    </citation>
    <scope>NUCLEOTIDE SEQUENCE [LARGE SCALE GENOMIC DNA]</scope>
    <source>
        <strain evidence="3 4">MCA 2952</strain>
    </source>
</reference>
<keyword evidence="1" id="KW-1015">Disulfide bond</keyword>
<keyword evidence="2" id="KW-0732">Signal</keyword>
<dbReference type="Gene3D" id="2.60.110.10">
    <property type="entry name" value="Thaumatin"/>
    <property type="match status" value="2"/>
</dbReference>
<dbReference type="SUPFAM" id="SSF49870">
    <property type="entry name" value="Osmotin, thaumatin-like protein"/>
    <property type="match status" value="1"/>
</dbReference>
<feature type="disulfide bond" evidence="1">
    <location>
        <begin position="139"/>
        <end position="149"/>
    </location>
</feature>
<dbReference type="EMBL" id="LATX01002361">
    <property type="protein sequence ID" value="KTB30860.1"/>
    <property type="molecule type" value="Genomic_DNA"/>
</dbReference>
<dbReference type="InterPro" id="IPR037176">
    <property type="entry name" value="Osmotin/thaumatin-like_sf"/>
</dbReference>
<name>A0A0W0F3I0_MONRR</name>
<dbReference type="PROSITE" id="PS51367">
    <property type="entry name" value="THAUMATIN_2"/>
    <property type="match status" value="1"/>
</dbReference>
<feature type="disulfide bond" evidence="1">
    <location>
        <begin position="95"/>
        <end position="164"/>
    </location>
</feature>
<feature type="disulfide bond" evidence="1">
    <location>
        <begin position="103"/>
        <end position="120"/>
    </location>
</feature>
<organism evidence="3 4">
    <name type="scientific">Moniliophthora roreri</name>
    <name type="common">Frosty pod rot fungus</name>
    <name type="synonym">Monilia roreri</name>
    <dbReference type="NCBI Taxonomy" id="221103"/>
    <lineage>
        <taxon>Eukaryota</taxon>
        <taxon>Fungi</taxon>
        <taxon>Dikarya</taxon>
        <taxon>Basidiomycota</taxon>
        <taxon>Agaricomycotina</taxon>
        <taxon>Agaricomycetes</taxon>
        <taxon>Agaricomycetidae</taxon>
        <taxon>Agaricales</taxon>
        <taxon>Marasmiineae</taxon>
        <taxon>Marasmiaceae</taxon>
        <taxon>Moniliophthora</taxon>
    </lineage>
</organism>
<dbReference type="AlphaFoldDB" id="A0A0W0F3I0"/>
<gene>
    <name evidence="3" type="ORF">WG66_16560</name>
</gene>
<feature type="chain" id="PRO_5006901415" evidence="2">
    <location>
        <begin position="18"/>
        <end position="197"/>
    </location>
</feature>
<protein>
    <submittedName>
        <fullName evidence="3">Putative thaumatin-like protein</fullName>
    </submittedName>
</protein>
<accession>A0A0W0F3I0</accession>
<dbReference type="PANTHER" id="PTHR31048">
    <property type="entry name" value="OS03G0233200 PROTEIN"/>
    <property type="match status" value="1"/>
</dbReference>
<evidence type="ECO:0000313" key="3">
    <source>
        <dbReference type="EMBL" id="KTB30860.1"/>
    </source>
</evidence>
<feature type="disulfide bond" evidence="1">
    <location>
        <begin position="124"/>
        <end position="138"/>
    </location>
</feature>
<feature type="signal peptide" evidence="2">
    <location>
        <begin position="1"/>
        <end position="17"/>
    </location>
</feature>
<proteinExistence type="predicted"/>
<dbReference type="Proteomes" id="UP000054988">
    <property type="component" value="Unassembled WGS sequence"/>
</dbReference>
<feature type="disulfide bond" evidence="1">
    <location>
        <begin position="90"/>
        <end position="183"/>
    </location>
</feature>
<evidence type="ECO:0000256" key="1">
    <source>
        <dbReference type="PIRSR" id="PIRSR002703-1"/>
    </source>
</evidence>
<sequence length="197" mass="20773">MWTPLLVLTAANSGASAARTLTVTNNCAYTIWPAIWTDPNASKTKPDHPGGWEAASGTSVSFSVPDEWTAGRIWSTGSISLLQITNNAKCKVASCPVDLNASCPPQLWGTPAKDGSNPVCKSSCFANLDGRQADSPNCCSGTSNTPDSCTPAGVQFYDFFKGRCPTTYGYAYDEQSGSALMNCSSTFSASYTVTFCP</sequence>
<evidence type="ECO:0000313" key="4">
    <source>
        <dbReference type="Proteomes" id="UP000054988"/>
    </source>
</evidence>
<dbReference type="InterPro" id="IPR001938">
    <property type="entry name" value="Thaumatin"/>
</dbReference>
<dbReference type="Pfam" id="PF00314">
    <property type="entry name" value="Thaumatin"/>
    <property type="match status" value="2"/>
</dbReference>
<dbReference type="SMART" id="SM00205">
    <property type="entry name" value="THN"/>
    <property type="match status" value="1"/>
</dbReference>
<dbReference type="PIRSF" id="PIRSF002703">
    <property type="entry name" value="Thaumatin"/>
    <property type="match status" value="1"/>
</dbReference>
<comment type="caution">
    <text evidence="3">The sequence shown here is derived from an EMBL/GenBank/DDBJ whole genome shotgun (WGS) entry which is preliminary data.</text>
</comment>